<dbReference type="AlphaFoldDB" id="A8F4E0"/>
<name>A8F4E0_PSELT</name>
<organism evidence="2 3">
    <name type="scientific">Pseudothermotoga lettingae (strain ATCC BAA-301 / DSM 14385 / NBRC 107922 / TMO)</name>
    <name type="common">Thermotoga lettingae</name>
    <dbReference type="NCBI Taxonomy" id="416591"/>
    <lineage>
        <taxon>Bacteria</taxon>
        <taxon>Thermotogati</taxon>
        <taxon>Thermotogota</taxon>
        <taxon>Thermotogae</taxon>
        <taxon>Thermotogales</taxon>
        <taxon>Thermotogaceae</taxon>
        <taxon>Pseudothermotoga</taxon>
    </lineage>
</organism>
<dbReference type="HOGENOM" id="CLU_023125_4_0_0"/>
<accession>A8F4E0</accession>
<dbReference type="GO" id="GO:0005737">
    <property type="term" value="C:cytoplasm"/>
    <property type="evidence" value="ECO:0007669"/>
    <property type="project" value="TreeGrafter"/>
</dbReference>
<keyword evidence="3" id="KW-1185">Reference proteome</keyword>
<dbReference type="KEGG" id="tle:Tlet_0457"/>
<dbReference type="Pfam" id="PF00149">
    <property type="entry name" value="Metallophos"/>
    <property type="match status" value="1"/>
</dbReference>
<evidence type="ECO:0000313" key="2">
    <source>
        <dbReference type="EMBL" id="ABV33024.1"/>
    </source>
</evidence>
<reference evidence="2 3" key="2">
    <citation type="journal article" date="2009" name="Proc. Natl. Acad. Sci. U.S.A.">
        <title>On the chimeric nature, thermophilic origin, and phylogenetic placement of the Thermotogales.</title>
        <authorList>
            <person name="Zhaxybayeva O."/>
            <person name="Swithers K.S."/>
            <person name="Lapierre P."/>
            <person name="Fournier G.P."/>
            <person name="Bickhart D.M."/>
            <person name="DeBoy R.T."/>
            <person name="Nelson K.E."/>
            <person name="Nesbo C.L."/>
            <person name="Doolittle W.F."/>
            <person name="Gogarten J.P."/>
            <person name="Noll K.M."/>
        </authorList>
    </citation>
    <scope>NUCLEOTIDE SEQUENCE [LARGE SCALE GENOMIC DNA]</scope>
    <source>
        <strain evidence="3">ATCC BAA-301 / DSM 14385 / NBRC 107922 / TMO</strain>
    </source>
</reference>
<feature type="domain" description="Calcineurin-like phosphoesterase" evidence="1">
    <location>
        <begin position="7"/>
        <end position="160"/>
    </location>
</feature>
<dbReference type="GO" id="GO:0016791">
    <property type="term" value="F:phosphatase activity"/>
    <property type="evidence" value="ECO:0007669"/>
    <property type="project" value="TreeGrafter"/>
</dbReference>
<sequence>MLLNLLPLEKSDRLIFLGDYVDRGPDSKLVLNKLISLRDVYDCVFLRGNHEWMMLNYLDEGRDFELWSINGAMATIRSYGGIEKIPREHIEFLHSTVFYHVETDFVFVHAGVRPSIPLEKQSYFDLVWIRDEFIFCDEPLKDYTVVFGHTPFEKVFFGKNKIGIDTGCVYGGNLTAMRLYDRKIFQIKCGDLR</sequence>
<dbReference type="InterPro" id="IPR029052">
    <property type="entry name" value="Metallo-depent_PP-like"/>
</dbReference>
<dbReference type="Proteomes" id="UP000002016">
    <property type="component" value="Chromosome"/>
</dbReference>
<evidence type="ECO:0000259" key="1">
    <source>
        <dbReference type="Pfam" id="PF00149"/>
    </source>
</evidence>
<dbReference type="InterPro" id="IPR050126">
    <property type="entry name" value="Ap4A_hydrolase"/>
</dbReference>
<dbReference type="PANTHER" id="PTHR42850">
    <property type="entry name" value="METALLOPHOSPHOESTERASE"/>
    <property type="match status" value="1"/>
</dbReference>
<dbReference type="STRING" id="416591.Tlet_0457"/>
<dbReference type="PANTHER" id="PTHR42850:SF4">
    <property type="entry name" value="ZINC-DEPENDENT ENDOPOLYPHOSPHATASE"/>
    <property type="match status" value="1"/>
</dbReference>
<dbReference type="InterPro" id="IPR004843">
    <property type="entry name" value="Calcineurin-like_PHP"/>
</dbReference>
<protein>
    <submittedName>
        <fullName evidence="2">Bis(5'nucleosyl)-tetraphosphatase, ApaH</fullName>
    </submittedName>
</protein>
<dbReference type="Gene3D" id="3.60.21.10">
    <property type="match status" value="1"/>
</dbReference>
<dbReference type="GO" id="GO:0008803">
    <property type="term" value="F:bis(5'-nucleosyl)-tetraphosphatase (symmetrical) activity"/>
    <property type="evidence" value="ECO:0007669"/>
    <property type="project" value="TreeGrafter"/>
</dbReference>
<dbReference type="SUPFAM" id="SSF56300">
    <property type="entry name" value="Metallo-dependent phosphatases"/>
    <property type="match status" value="1"/>
</dbReference>
<dbReference type="eggNOG" id="COG0639">
    <property type="taxonomic scope" value="Bacteria"/>
</dbReference>
<reference evidence="2 3" key="1">
    <citation type="submission" date="2007-08" db="EMBL/GenBank/DDBJ databases">
        <title>Complete sequence of Thermotoga lettingae TMO.</title>
        <authorList>
            <consortium name="US DOE Joint Genome Institute"/>
            <person name="Copeland A."/>
            <person name="Lucas S."/>
            <person name="Lapidus A."/>
            <person name="Barry K."/>
            <person name="Glavina del Rio T."/>
            <person name="Dalin E."/>
            <person name="Tice H."/>
            <person name="Pitluck S."/>
            <person name="Foster B."/>
            <person name="Bruce D."/>
            <person name="Schmutz J."/>
            <person name="Larimer F."/>
            <person name="Land M."/>
            <person name="Hauser L."/>
            <person name="Kyrpides N."/>
            <person name="Mikhailova N."/>
            <person name="Nelson K."/>
            <person name="Gogarten J.P."/>
            <person name="Noll K."/>
            <person name="Richardson P."/>
        </authorList>
    </citation>
    <scope>NUCLEOTIDE SEQUENCE [LARGE SCALE GENOMIC DNA]</scope>
    <source>
        <strain evidence="3">ATCC BAA-301 / DSM 14385 / NBRC 107922 / TMO</strain>
    </source>
</reference>
<evidence type="ECO:0000313" key="3">
    <source>
        <dbReference type="Proteomes" id="UP000002016"/>
    </source>
</evidence>
<dbReference type="GO" id="GO:0110154">
    <property type="term" value="P:RNA decapping"/>
    <property type="evidence" value="ECO:0007669"/>
    <property type="project" value="TreeGrafter"/>
</dbReference>
<dbReference type="EMBL" id="CP000812">
    <property type="protein sequence ID" value="ABV33024.1"/>
    <property type="molecule type" value="Genomic_DNA"/>
</dbReference>
<gene>
    <name evidence="2" type="ordered locus">Tlet_0457</name>
</gene>
<dbReference type="CDD" id="cd00144">
    <property type="entry name" value="MPP_PPP_family"/>
    <property type="match status" value="1"/>
</dbReference>
<dbReference type="RefSeq" id="WP_012002505.1">
    <property type="nucleotide sequence ID" value="NC_009828.1"/>
</dbReference>
<proteinExistence type="predicted"/>